<dbReference type="AlphaFoldDB" id="A0A0Q0XR95"/>
<organism evidence="1 2">
    <name type="scientific">Flagellimonas eckloniae</name>
    <dbReference type="NCBI Taxonomy" id="346185"/>
    <lineage>
        <taxon>Bacteria</taxon>
        <taxon>Pseudomonadati</taxon>
        <taxon>Bacteroidota</taxon>
        <taxon>Flavobacteriia</taxon>
        <taxon>Flavobacteriales</taxon>
        <taxon>Flavobacteriaceae</taxon>
        <taxon>Flagellimonas</taxon>
    </lineage>
</organism>
<evidence type="ECO:0000313" key="1">
    <source>
        <dbReference type="EMBL" id="KQC31717.1"/>
    </source>
</evidence>
<protein>
    <submittedName>
        <fullName evidence="1">Uncharacterized protein</fullName>
    </submittedName>
</protein>
<name>A0A0Q0XR95_9FLAO</name>
<dbReference type="EMBL" id="LCTZ01000002">
    <property type="protein sequence ID" value="KQC31717.1"/>
    <property type="molecule type" value="Genomic_DNA"/>
</dbReference>
<accession>A0A0Q0XR95</accession>
<proteinExistence type="predicted"/>
<sequence>MKEQISKIIKEVYKPLTFIQMVDKHGAIEATKRVVEDEKQTEGFTRLLMEGRADLAVENMVIDPKFKSLFTEKAIYNSRKRLEMK</sequence>
<reference evidence="1 2" key="1">
    <citation type="submission" date="2015-04" db="EMBL/GenBank/DDBJ databases">
        <title>Complete genome of flavobacterium.</title>
        <authorList>
            <person name="Kwon Y.M."/>
            <person name="Kim S.-J."/>
        </authorList>
    </citation>
    <scope>NUCLEOTIDE SEQUENCE [LARGE SCALE GENOMIC DNA]</scope>
    <source>
        <strain evidence="1 2">DK169</strain>
    </source>
</reference>
<comment type="caution">
    <text evidence="1">The sequence shown here is derived from an EMBL/GenBank/DDBJ whole genome shotgun (WGS) entry which is preliminary data.</text>
</comment>
<evidence type="ECO:0000313" key="2">
    <source>
        <dbReference type="Proteomes" id="UP000050827"/>
    </source>
</evidence>
<keyword evidence="2" id="KW-1185">Reference proteome</keyword>
<gene>
    <name evidence="1" type="ORF">AAY42_10315</name>
</gene>
<dbReference type="Proteomes" id="UP000050827">
    <property type="component" value="Unassembled WGS sequence"/>
</dbReference>